<feature type="transmembrane region" description="Helical" evidence="2">
    <location>
        <begin position="12"/>
        <end position="35"/>
    </location>
</feature>
<sequence length="356" mass="38883">MGDIAKSALGGAWTVLVGWLLPTALNVSLFIVAVWPSLRHTSWSAKLWTSGATPPPVGVLAVSVLLGLALNALQNPLYRVLEGYTLWPSRLASRRCAHHRQAKHDLHNRITLLRLERQEKDGTLTGEDIARLTSLRADQRITRAAAKDKRRTAVQRALLRERLARFPVDDAQVAPTALGNAIRRFEEYGYDRFRLDTQVMWNELTGSAPEQVRRQVDLARANVDFFIALLYGHCALVLCAAAALTAPSPDVSLLLTAVAVPGILIFVWYRAAVAATDEWAAAVRALVNTARKPLAEALGLVLPGNLNAERQMWALVSKMSRLPHHERAAALDPYRAKPPGSTAEDTGGNGISPNAT</sequence>
<feature type="transmembrane region" description="Helical" evidence="2">
    <location>
        <begin position="251"/>
        <end position="269"/>
    </location>
</feature>
<dbReference type="Proteomes" id="UP001500668">
    <property type="component" value="Unassembled WGS sequence"/>
</dbReference>
<feature type="transmembrane region" description="Helical" evidence="2">
    <location>
        <begin position="55"/>
        <end position="73"/>
    </location>
</feature>
<evidence type="ECO:0000256" key="1">
    <source>
        <dbReference type="SAM" id="MobiDB-lite"/>
    </source>
</evidence>
<protein>
    <submittedName>
        <fullName evidence="3">Uncharacterized protein</fullName>
    </submittedName>
</protein>
<feature type="region of interest" description="Disordered" evidence="1">
    <location>
        <begin position="330"/>
        <end position="356"/>
    </location>
</feature>
<evidence type="ECO:0000313" key="3">
    <source>
        <dbReference type="EMBL" id="GAA0611882.1"/>
    </source>
</evidence>
<dbReference type="RefSeq" id="WP_344076293.1">
    <property type="nucleotide sequence ID" value="NZ_BAAACA010000034.1"/>
</dbReference>
<keyword evidence="4" id="KW-1185">Reference proteome</keyword>
<proteinExistence type="predicted"/>
<comment type="caution">
    <text evidence="3">The sequence shown here is derived from an EMBL/GenBank/DDBJ whole genome shotgun (WGS) entry which is preliminary data.</text>
</comment>
<accession>A0ABN1GHV7</accession>
<dbReference type="EMBL" id="BAAACA010000034">
    <property type="protein sequence ID" value="GAA0611882.1"/>
    <property type="molecule type" value="Genomic_DNA"/>
</dbReference>
<evidence type="ECO:0000313" key="4">
    <source>
        <dbReference type="Proteomes" id="UP001500668"/>
    </source>
</evidence>
<keyword evidence="2" id="KW-1133">Transmembrane helix</keyword>
<gene>
    <name evidence="3" type="ORF">GCM10010394_47110</name>
</gene>
<evidence type="ECO:0000256" key="2">
    <source>
        <dbReference type="SAM" id="Phobius"/>
    </source>
</evidence>
<organism evidence="3 4">
    <name type="scientific">Streptomyces crystallinus</name>
    <dbReference type="NCBI Taxonomy" id="68191"/>
    <lineage>
        <taxon>Bacteria</taxon>
        <taxon>Bacillati</taxon>
        <taxon>Actinomycetota</taxon>
        <taxon>Actinomycetes</taxon>
        <taxon>Kitasatosporales</taxon>
        <taxon>Streptomycetaceae</taxon>
        <taxon>Streptomyces</taxon>
    </lineage>
</organism>
<keyword evidence="2" id="KW-0812">Transmembrane</keyword>
<name>A0ABN1GHV7_9ACTN</name>
<reference evidence="3 4" key="1">
    <citation type="journal article" date="2019" name="Int. J. Syst. Evol. Microbiol.">
        <title>The Global Catalogue of Microorganisms (GCM) 10K type strain sequencing project: providing services to taxonomists for standard genome sequencing and annotation.</title>
        <authorList>
            <consortium name="The Broad Institute Genomics Platform"/>
            <consortium name="The Broad Institute Genome Sequencing Center for Infectious Disease"/>
            <person name="Wu L."/>
            <person name="Ma J."/>
        </authorList>
    </citation>
    <scope>NUCLEOTIDE SEQUENCE [LARGE SCALE GENOMIC DNA]</scope>
    <source>
        <strain evidence="3 4">JCM 5067</strain>
    </source>
</reference>
<keyword evidence="2" id="KW-0472">Membrane</keyword>
<feature type="transmembrane region" description="Helical" evidence="2">
    <location>
        <begin position="223"/>
        <end position="245"/>
    </location>
</feature>